<accession>L7MLQ7</accession>
<feature type="compositionally biased region" description="Polar residues" evidence="5">
    <location>
        <begin position="399"/>
        <end position="411"/>
    </location>
</feature>
<dbReference type="GO" id="GO:0004843">
    <property type="term" value="F:cysteine-type deubiquitinase activity"/>
    <property type="evidence" value="ECO:0007669"/>
    <property type="project" value="UniProtKB-EC"/>
</dbReference>
<comment type="catalytic activity">
    <reaction evidence="1">
        <text>Thiol-dependent hydrolysis of ester, thioester, amide, peptide and isopeptide bonds formed by the C-terminal Gly of ubiquitin (a 76-residue protein attached to proteins as an intracellular targeting signal).</text>
        <dbReference type="EC" id="3.4.19.12"/>
    </reaction>
</comment>
<dbReference type="Gene3D" id="1.20.58.80">
    <property type="entry name" value="Phosphotransferase system, lactose/cellobiose-type IIA subunit"/>
    <property type="match status" value="1"/>
</dbReference>
<dbReference type="PROSITE" id="PS50235">
    <property type="entry name" value="USP_3"/>
    <property type="match status" value="1"/>
</dbReference>
<feature type="domain" description="Rhodanese" evidence="6">
    <location>
        <begin position="211"/>
        <end position="331"/>
    </location>
</feature>
<name>L7MLQ7_RHIPC</name>
<evidence type="ECO:0000256" key="2">
    <source>
        <dbReference type="ARBA" id="ARBA00009085"/>
    </source>
</evidence>
<dbReference type="SUPFAM" id="SSF140856">
    <property type="entry name" value="USP8 N-terminal domain-like"/>
    <property type="match status" value="1"/>
</dbReference>
<keyword evidence="4" id="KW-0175">Coiled coil</keyword>
<evidence type="ECO:0000259" key="7">
    <source>
        <dbReference type="PROSITE" id="PS50235"/>
    </source>
</evidence>
<protein>
    <recommendedName>
        <fullName evidence="3">ubiquitinyl hydrolase 1</fullName>
        <ecNumber evidence="3">3.4.19.12</ecNumber>
    </recommendedName>
</protein>
<proteinExistence type="evidence at transcript level"/>
<reference evidence="8" key="2">
    <citation type="journal article" date="2015" name="J. Proteomics">
        <title>Sexual differences in the sialomes of the zebra tick, Rhipicephalus pulchellus.</title>
        <authorList>
            <person name="Tan A.W."/>
            <person name="Francischetti I.M."/>
            <person name="Slovak M."/>
            <person name="Kini R.M."/>
            <person name="Ribeiro J.M."/>
        </authorList>
    </citation>
    <scope>NUCLEOTIDE SEQUENCE</scope>
    <source>
        <tissue evidence="8">Salivary gland</tissue>
    </source>
</reference>
<dbReference type="Gene3D" id="3.90.70.10">
    <property type="entry name" value="Cysteine proteinases"/>
    <property type="match status" value="1"/>
</dbReference>
<dbReference type="InterPro" id="IPR036873">
    <property type="entry name" value="Rhodanese-like_dom_sf"/>
</dbReference>
<dbReference type="PROSITE" id="PS50206">
    <property type="entry name" value="RHODANESE_3"/>
    <property type="match status" value="1"/>
</dbReference>
<keyword evidence="8" id="KW-0378">Hydrolase</keyword>
<feature type="region of interest" description="Disordered" evidence="5">
    <location>
        <begin position="564"/>
        <end position="676"/>
    </location>
</feature>
<dbReference type="InterPro" id="IPR028889">
    <property type="entry name" value="USP"/>
</dbReference>
<feature type="coiled-coil region" evidence="4">
    <location>
        <begin position="121"/>
        <end position="168"/>
    </location>
</feature>
<dbReference type="InterPro" id="IPR050185">
    <property type="entry name" value="Ub_carboxyl-term_hydrolase"/>
</dbReference>
<dbReference type="EC" id="3.4.19.12" evidence="3"/>
<dbReference type="InterPro" id="IPR001763">
    <property type="entry name" value="Rhodanese-like_dom"/>
</dbReference>
<evidence type="ECO:0000256" key="4">
    <source>
        <dbReference type="SAM" id="Coils"/>
    </source>
</evidence>
<feature type="non-terminal residue" evidence="8">
    <location>
        <position position="1"/>
    </location>
</feature>
<evidence type="ECO:0000256" key="3">
    <source>
        <dbReference type="ARBA" id="ARBA00012759"/>
    </source>
</evidence>
<dbReference type="PROSITE" id="PS00972">
    <property type="entry name" value="USP_1"/>
    <property type="match status" value="1"/>
</dbReference>
<evidence type="ECO:0000259" key="6">
    <source>
        <dbReference type="PROSITE" id="PS50206"/>
    </source>
</evidence>
<feature type="compositionally biased region" description="Polar residues" evidence="5">
    <location>
        <begin position="370"/>
        <end position="387"/>
    </location>
</feature>
<dbReference type="InterPro" id="IPR038765">
    <property type="entry name" value="Papain-like_cys_pep_sf"/>
</dbReference>
<dbReference type="Pfam" id="PF00443">
    <property type="entry name" value="UCH"/>
    <property type="match status" value="1"/>
</dbReference>
<feature type="domain" description="USP" evidence="7">
    <location>
        <begin position="729"/>
        <end position="1070"/>
    </location>
</feature>
<dbReference type="InterPro" id="IPR015063">
    <property type="entry name" value="USP8_dimer"/>
</dbReference>
<dbReference type="EMBL" id="GACK01000816">
    <property type="protein sequence ID" value="JAA64218.1"/>
    <property type="molecule type" value="mRNA"/>
</dbReference>
<dbReference type="InterPro" id="IPR018200">
    <property type="entry name" value="USP_CS"/>
</dbReference>
<dbReference type="Pfam" id="PF08969">
    <property type="entry name" value="USP8_dimer"/>
    <property type="match status" value="1"/>
</dbReference>
<evidence type="ECO:0000256" key="5">
    <source>
        <dbReference type="SAM" id="MobiDB-lite"/>
    </source>
</evidence>
<feature type="region of interest" description="Disordered" evidence="5">
    <location>
        <begin position="369"/>
        <end position="469"/>
    </location>
</feature>
<reference evidence="8" key="1">
    <citation type="submission" date="2012-11" db="EMBL/GenBank/DDBJ databases">
        <authorList>
            <person name="Lucero-Rivera Y.E."/>
            <person name="Tovar-Ramirez D."/>
        </authorList>
    </citation>
    <scope>NUCLEOTIDE SEQUENCE</scope>
    <source>
        <tissue evidence="8">Salivary gland</tissue>
    </source>
</reference>
<dbReference type="Gene3D" id="3.40.250.10">
    <property type="entry name" value="Rhodanese-like domain"/>
    <property type="match status" value="1"/>
</dbReference>
<comment type="similarity">
    <text evidence="2">Belongs to the peptidase C19 family.</text>
</comment>
<dbReference type="SUPFAM" id="SSF54001">
    <property type="entry name" value="Cysteine proteinases"/>
    <property type="match status" value="1"/>
</dbReference>
<dbReference type="SUPFAM" id="SSF52821">
    <property type="entry name" value="Rhodanese/Cell cycle control phosphatase"/>
    <property type="match status" value="1"/>
</dbReference>
<dbReference type="InterPro" id="IPR001394">
    <property type="entry name" value="Peptidase_C19_UCH"/>
</dbReference>
<dbReference type="PROSITE" id="PS00973">
    <property type="entry name" value="USP_2"/>
    <property type="match status" value="1"/>
</dbReference>
<organism evidence="8">
    <name type="scientific">Rhipicephalus pulchellus</name>
    <name type="common">Yellow backed tick</name>
    <name type="synonym">Dermacentor pulchellus</name>
    <dbReference type="NCBI Taxonomy" id="72859"/>
    <lineage>
        <taxon>Eukaryota</taxon>
        <taxon>Metazoa</taxon>
        <taxon>Ecdysozoa</taxon>
        <taxon>Arthropoda</taxon>
        <taxon>Chelicerata</taxon>
        <taxon>Arachnida</taxon>
        <taxon>Acari</taxon>
        <taxon>Parasitiformes</taxon>
        <taxon>Ixodida</taxon>
        <taxon>Ixodoidea</taxon>
        <taxon>Ixodidae</taxon>
        <taxon>Rhipicephalinae</taxon>
        <taxon>Rhipicephalus</taxon>
        <taxon>Rhipicephalus</taxon>
    </lineage>
</organism>
<sequence>VGLRVVKESTGGLRAILAVLQRLKMPVATKSLHVANSFEDLMKLVDGDGITLKEKHFKGKNLRMLCTSTKKVLEVADMHKNDGDEERSFFLYMRYFSMVNYIRTHKDYKKNKDTYDKLMMLEQCARVMDTLEQQKRSLLKRYAILKDAKEAEAKERKAQEAAAELMLKPPAPPQPLEPASDGSLTKLPADVIKPFETQLSSFKLLDMLQDKDTKVLILDARPRRDFLDSHLKSSDCISIPEEVLKPGIIAEELSRSIPEESVELFEKRDVVDYVVLIDWQSADVPEDNQAPLKVLKDAIYKWSTQKVLKCEPMVLTNGYEDWLMHYPMHTTNAHTKIPEAASDPFVSNCSNSTEAVYFPDPDNLFEEATRNSSLQDKPSGPPSNTAAVSMPLVDRSKKPSLSNGPVPNSTGPKMVNGGSFNVADPTGTKGGVFRQVDSASKPLPGGPFGGLSQDSNSGESEATSLEGIRQTENLKQKILDLTKDQLASEKEFELLRERKAREAEEELRRSVQEREEALQAHVRQLEKERAEVEQRVTALTRSNEQYEQKLKEKDKELIRIRQLNEEQRKADKEVHKLREERKRREQQEREEALKDSGKTIADKAAVPSPPRSLKPTTNTAANNLKSQGTTATTPAERPQCVSMRSNNNLSRSRSFPNLSMASEESASESMGPAASVAAPQFDRSLKPSQSVETNAAVITRQHRTRMGDGIYPRMRSNSPSSGREFQRSAGLRNLGNTCYMNATLQCLANTIPLALHFLFDRYKKDINRESHRGTGGEVAHEFKSLLAQMYYNDKSVSPKGFKSLMGRLFSVYAGYEQQDAHEFLLNFIDKLHEDVNRAVNRKGAPAPLPPVDEVALSLNGRINRFWCQHLDRHLSVVSDLFEGLLVSNLTCLVCRKSSSSFEVFSCLSLPIPAVSGSVCYLQDCLKLFLETESMSGEAAWDCPTCKQKRKAEKRMIIARLPKILIVQFNRFRCETAWQSKKLQTYVHFPINNLDMNCYVDHTRVDTQHRPPYHLYAFLNHYGTLATGHYIAYCRAGLGGQWYMYDDASVTEVTLSESDKRNAYILFYTSVDMRHQFTSQS</sequence>
<dbReference type="PANTHER" id="PTHR21646">
    <property type="entry name" value="UBIQUITIN CARBOXYL-TERMINAL HYDROLASE"/>
    <property type="match status" value="1"/>
</dbReference>
<dbReference type="PANTHER" id="PTHR21646:SF46">
    <property type="entry name" value="UBIQUITIN CARBOXYL-TERMINAL HYDROLASE"/>
    <property type="match status" value="1"/>
</dbReference>
<dbReference type="CDD" id="cd06503">
    <property type="entry name" value="ATP-synt_Fo_b"/>
    <property type="match status" value="1"/>
</dbReference>
<feature type="compositionally biased region" description="Polar residues" evidence="5">
    <location>
        <begin position="614"/>
        <end position="633"/>
    </location>
</feature>
<feature type="compositionally biased region" description="Low complexity" evidence="5">
    <location>
        <begin position="642"/>
        <end position="675"/>
    </location>
</feature>
<feature type="compositionally biased region" description="Polar residues" evidence="5">
    <location>
        <begin position="452"/>
        <end position="463"/>
    </location>
</feature>
<feature type="compositionally biased region" description="Basic and acidic residues" evidence="5">
    <location>
        <begin position="564"/>
        <end position="601"/>
    </location>
</feature>
<evidence type="ECO:0000256" key="1">
    <source>
        <dbReference type="ARBA" id="ARBA00000707"/>
    </source>
</evidence>
<dbReference type="GO" id="GO:0016579">
    <property type="term" value="P:protein deubiquitination"/>
    <property type="evidence" value="ECO:0007669"/>
    <property type="project" value="InterPro"/>
</dbReference>
<evidence type="ECO:0000313" key="8">
    <source>
        <dbReference type="EMBL" id="JAA64218.1"/>
    </source>
</evidence>
<dbReference type="CDD" id="cd02674">
    <property type="entry name" value="Peptidase_C19R"/>
    <property type="match status" value="1"/>
</dbReference>
<dbReference type="AlphaFoldDB" id="L7MLQ7"/>